<gene>
    <name evidence="1" type="ORF">rosmuc_02923</name>
</gene>
<organism evidence="1 2">
    <name type="scientific">Roseovarius mucosus DSM 17069</name>
    <dbReference type="NCBI Taxonomy" id="1288298"/>
    <lineage>
        <taxon>Bacteria</taxon>
        <taxon>Pseudomonadati</taxon>
        <taxon>Pseudomonadota</taxon>
        <taxon>Alphaproteobacteria</taxon>
        <taxon>Rhodobacterales</taxon>
        <taxon>Roseobacteraceae</taxon>
        <taxon>Roseovarius</taxon>
    </lineage>
</organism>
<sequence length="128" mass="13753">MKLLTFLSTLAVIALVGCGQSTSPEQRAQIAKNKATNDAIWKTRKTTTVNGVPYEVAVSPDRSYALVAPAGSKIWIMSDMVTAVNNVSGCKGQPDFLLSMMAGGNLSQPIDMTKVKTNIDQMRSDLKC</sequence>
<reference evidence="1 2" key="1">
    <citation type="submission" date="2013-01" db="EMBL/GenBank/DDBJ databases">
        <authorList>
            <person name="Fiebig A."/>
            <person name="Goeker M."/>
            <person name="Klenk H.-P.P."/>
        </authorList>
    </citation>
    <scope>NUCLEOTIDE SEQUENCE [LARGE SCALE GENOMIC DNA]</scope>
    <source>
        <strain evidence="1 2">DSM 17069</strain>
    </source>
</reference>
<name>A0A0A0HHL3_9RHOB</name>
<dbReference type="Proteomes" id="UP000030021">
    <property type="component" value="Unassembled WGS sequence"/>
</dbReference>
<dbReference type="OrthoDB" id="9900752at2"/>
<dbReference type="PROSITE" id="PS51257">
    <property type="entry name" value="PROKAR_LIPOPROTEIN"/>
    <property type="match status" value="1"/>
</dbReference>
<dbReference type="AlphaFoldDB" id="A0A0A0HHL3"/>
<protein>
    <recommendedName>
        <fullName evidence="3">Lipoprotein</fullName>
    </recommendedName>
</protein>
<accession>A0A0A0HHL3</accession>
<comment type="caution">
    <text evidence="1">The sequence shown here is derived from an EMBL/GenBank/DDBJ whole genome shotgun (WGS) entry which is preliminary data.</text>
</comment>
<evidence type="ECO:0000313" key="1">
    <source>
        <dbReference type="EMBL" id="KGM86630.1"/>
    </source>
</evidence>
<evidence type="ECO:0000313" key="2">
    <source>
        <dbReference type="Proteomes" id="UP000030021"/>
    </source>
</evidence>
<dbReference type="HOGENOM" id="CLU_1957913_0_0_5"/>
<evidence type="ECO:0008006" key="3">
    <source>
        <dbReference type="Google" id="ProtNLM"/>
    </source>
</evidence>
<dbReference type="EMBL" id="AONH01000016">
    <property type="protein sequence ID" value="KGM86630.1"/>
    <property type="molecule type" value="Genomic_DNA"/>
</dbReference>
<proteinExistence type="predicted"/>
<dbReference type="RefSeq" id="WP_037268439.1">
    <property type="nucleotide sequence ID" value="NZ_KN293975.1"/>
</dbReference>